<organism evidence="1 3">
    <name type="scientific">Didymodactylos carnosus</name>
    <dbReference type="NCBI Taxonomy" id="1234261"/>
    <lineage>
        <taxon>Eukaryota</taxon>
        <taxon>Metazoa</taxon>
        <taxon>Spiralia</taxon>
        <taxon>Gnathifera</taxon>
        <taxon>Rotifera</taxon>
        <taxon>Eurotatoria</taxon>
        <taxon>Bdelloidea</taxon>
        <taxon>Philodinida</taxon>
        <taxon>Philodinidae</taxon>
        <taxon>Didymodactylos</taxon>
    </lineage>
</organism>
<name>A0A8S2FYC9_9BILA</name>
<evidence type="ECO:0000313" key="1">
    <source>
        <dbReference type="EMBL" id="CAF1585245.1"/>
    </source>
</evidence>
<accession>A0A8S2FYC9</accession>
<evidence type="ECO:0000313" key="2">
    <source>
        <dbReference type="EMBL" id="CAF4386304.1"/>
    </source>
</evidence>
<gene>
    <name evidence="1" type="ORF">OVA965_LOCUS41214</name>
    <name evidence="2" type="ORF">TMI583_LOCUS42799</name>
</gene>
<sequence length="39" mass="4098">NIFNITTSALGQLSELLTETPNISSLTVQSSNCFISGVP</sequence>
<dbReference type="Proteomes" id="UP000677228">
    <property type="component" value="Unassembled WGS sequence"/>
</dbReference>
<feature type="non-terminal residue" evidence="1">
    <location>
        <position position="1"/>
    </location>
</feature>
<dbReference type="Proteomes" id="UP000682733">
    <property type="component" value="Unassembled WGS sequence"/>
</dbReference>
<dbReference type="EMBL" id="CAJNOK010046892">
    <property type="protein sequence ID" value="CAF1585245.1"/>
    <property type="molecule type" value="Genomic_DNA"/>
</dbReference>
<dbReference type="AlphaFoldDB" id="A0A8S2FYC9"/>
<feature type="non-terminal residue" evidence="1">
    <location>
        <position position="39"/>
    </location>
</feature>
<dbReference type="EMBL" id="CAJOBA010070107">
    <property type="protein sequence ID" value="CAF4386304.1"/>
    <property type="molecule type" value="Genomic_DNA"/>
</dbReference>
<evidence type="ECO:0000313" key="3">
    <source>
        <dbReference type="Proteomes" id="UP000677228"/>
    </source>
</evidence>
<reference evidence="1" key="1">
    <citation type="submission" date="2021-02" db="EMBL/GenBank/DDBJ databases">
        <authorList>
            <person name="Nowell W R."/>
        </authorList>
    </citation>
    <scope>NUCLEOTIDE SEQUENCE</scope>
</reference>
<proteinExistence type="predicted"/>
<comment type="caution">
    <text evidence="1">The sequence shown here is derived from an EMBL/GenBank/DDBJ whole genome shotgun (WGS) entry which is preliminary data.</text>
</comment>
<protein>
    <submittedName>
        <fullName evidence="1">Uncharacterized protein</fullName>
    </submittedName>
</protein>